<name>A0A5B7FN39_PORTR</name>
<feature type="region of interest" description="Disordered" evidence="1">
    <location>
        <begin position="163"/>
        <end position="197"/>
    </location>
</feature>
<organism evidence="2 3">
    <name type="scientific">Portunus trituberculatus</name>
    <name type="common">Swimming crab</name>
    <name type="synonym">Neptunus trituberculatus</name>
    <dbReference type="NCBI Taxonomy" id="210409"/>
    <lineage>
        <taxon>Eukaryota</taxon>
        <taxon>Metazoa</taxon>
        <taxon>Ecdysozoa</taxon>
        <taxon>Arthropoda</taxon>
        <taxon>Crustacea</taxon>
        <taxon>Multicrustacea</taxon>
        <taxon>Malacostraca</taxon>
        <taxon>Eumalacostraca</taxon>
        <taxon>Eucarida</taxon>
        <taxon>Decapoda</taxon>
        <taxon>Pleocyemata</taxon>
        <taxon>Brachyura</taxon>
        <taxon>Eubrachyura</taxon>
        <taxon>Portunoidea</taxon>
        <taxon>Portunidae</taxon>
        <taxon>Portuninae</taxon>
        <taxon>Portunus</taxon>
    </lineage>
</organism>
<gene>
    <name evidence="2" type="ORF">E2C01_040473</name>
</gene>
<protein>
    <submittedName>
        <fullName evidence="2">Uncharacterized protein</fullName>
    </submittedName>
</protein>
<proteinExistence type="predicted"/>
<feature type="region of interest" description="Disordered" evidence="1">
    <location>
        <begin position="33"/>
        <end position="68"/>
    </location>
</feature>
<feature type="compositionally biased region" description="Low complexity" evidence="1">
    <location>
        <begin position="163"/>
        <end position="179"/>
    </location>
</feature>
<dbReference type="EMBL" id="VSRR010007356">
    <property type="protein sequence ID" value="MPC46747.1"/>
    <property type="molecule type" value="Genomic_DNA"/>
</dbReference>
<sequence>MEGAVNSRGSCWGFQRCAALPTFTLAHLRAVRDGSGQRDAPGTGGTRGGAARRGEAAHTPGASRRVMREHVAQGDCDLTVRRHWSPSAARRLPPRQPSAWQGRGRRQWQGVWRRGVSGASCLVARLRLGWPGIHKSILTVTKLEQVSAEHAISCRRAAGEAAAELGGRTGGATTAHTPTSPLPPRPAPPPAPPLHSL</sequence>
<evidence type="ECO:0000313" key="3">
    <source>
        <dbReference type="Proteomes" id="UP000324222"/>
    </source>
</evidence>
<feature type="compositionally biased region" description="Pro residues" evidence="1">
    <location>
        <begin position="180"/>
        <end position="197"/>
    </location>
</feature>
<reference evidence="2 3" key="1">
    <citation type="submission" date="2019-05" db="EMBL/GenBank/DDBJ databases">
        <title>Another draft genome of Portunus trituberculatus and its Hox gene families provides insights of decapod evolution.</title>
        <authorList>
            <person name="Jeong J.-H."/>
            <person name="Song I."/>
            <person name="Kim S."/>
            <person name="Choi T."/>
            <person name="Kim D."/>
            <person name="Ryu S."/>
            <person name="Kim W."/>
        </authorList>
    </citation>
    <scope>NUCLEOTIDE SEQUENCE [LARGE SCALE GENOMIC DNA]</scope>
    <source>
        <tissue evidence="2">Muscle</tissue>
    </source>
</reference>
<evidence type="ECO:0000313" key="2">
    <source>
        <dbReference type="EMBL" id="MPC46747.1"/>
    </source>
</evidence>
<dbReference type="Proteomes" id="UP000324222">
    <property type="component" value="Unassembled WGS sequence"/>
</dbReference>
<keyword evidence="3" id="KW-1185">Reference proteome</keyword>
<accession>A0A5B7FN39</accession>
<comment type="caution">
    <text evidence="2">The sequence shown here is derived from an EMBL/GenBank/DDBJ whole genome shotgun (WGS) entry which is preliminary data.</text>
</comment>
<dbReference type="AlphaFoldDB" id="A0A5B7FN39"/>
<feature type="region of interest" description="Disordered" evidence="1">
    <location>
        <begin position="87"/>
        <end position="106"/>
    </location>
</feature>
<evidence type="ECO:0000256" key="1">
    <source>
        <dbReference type="SAM" id="MobiDB-lite"/>
    </source>
</evidence>